<dbReference type="AlphaFoldDB" id="A0A9R1VEE2"/>
<dbReference type="Proteomes" id="UP000235145">
    <property type="component" value="Unassembled WGS sequence"/>
</dbReference>
<organism evidence="1 2">
    <name type="scientific">Lactuca sativa</name>
    <name type="common">Garden lettuce</name>
    <dbReference type="NCBI Taxonomy" id="4236"/>
    <lineage>
        <taxon>Eukaryota</taxon>
        <taxon>Viridiplantae</taxon>
        <taxon>Streptophyta</taxon>
        <taxon>Embryophyta</taxon>
        <taxon>Tracheophyta</taxon>
        <taxon>Spermatophyta</taxon>
        <taxon>Magnoliopsida</taxon>
        <taxon>eudicotyledons</taxon>
        <taxon>Gunneridae</taxon>
        <taxon>Pentapetalae</taxon>
        <taxon>asterids</taxon>
        <taxon>campanulids</taxon>
        <taxon>Asterales</taxon>
        <taxon>Asteraceae</taxon>
        <taxon>Cichorioideae</taxon>
        <taxon>Cichorieae</taxon>
        <taxon>Lactucinae</taxon>
        <taxon>Lactuca</taxon>
    </lineage>
</organism>
<dbReference type="SUPFAM" id="SSF56219">
    <property type="entry name" value="DNase I-like"/>
    <property type="match status" value="1"/>
</dbReference>
<name>A0A9R1VEE2_LACSA</name>
<evidence type="ECO:0000313" key="1">
    <source>
        <dbReference type="EMBL" id="KAJ0203171.1"/>
    </source>
</evidence>
<dbReference type="Gene3D" id="3.60.10.10">
    <property type="entry name" value="Endonuclease/exonuclease/phosphatase"/>
    <property type="match status" value="1"/>
</dbReference>
<comment type="caution">
    <text evidence="1">The sequence shown here is derived from an EMBL/GenBank/DDBJ whole genome shotgun (WGS) entry which is preliminary data.</text>
</comment>
<sequence length="148" mass="17383">MKCEEERFDLVLYHILFGYFNDFIDDIEVVDVPITGNKFTRVVSMVVKLSKLDRFLVSEVIIHRFQSLQVAVLDIKWSDHYPILLHDYKVDYSPTFLNLTTLGFLWMGLMKWCMGVIKFVLLKISLNSLRIGSMIGMLVLRLFEKRIS</sequence>
<reference evidence="1 2" key="1">
    <citation type="journal article" date="2017" name="Nat. Commun.">
        <title>Genome assembly with in vitro proximity ligation data and whole-genome triplication in lettuce.</title>
        <authorList>
            <person name="Reyes-Chin-Wo S."/>
            <person name="Wang Z."/>
            <person name="Yang X."/>
            <person name="Kozik A."/>
            <person name="Arikit S."/>
            <person name="Song C."/>
            <person name="Xia L."/>
            <person name="Froenicke L."/>
            <person name="Lavelle D.O."/>
            <person name="Truco M.J."/>
            <person name="Xia R."/>
            <person name="Zhu S."/>
            <person name="Xu C."/>
            <person name="Xu H."/>
            <person name="Xu X."/>
            <person name="Cox K."/>
            <person name="Korf I."/>
            <person name="Meyers B.C."/>
            <person name="Michelmore R.W."/>
        </authorList>
    </citation>
    <scope>NUCLEOTIDE SEQUENCE [LARGE SCALE GENOMIC DNA]</scope>
    <source>
        <strain evidence="2">cv. Salinas</strain>
        <tissue evidence="1">Seedlings</tissue>
    </source>
</reference>
<gene>
    <name evidence="1" type="ORF">LSAT_V11C500269910</name>
</gene>
<dbReference type="InterPro" id="IPR036691">
    <property type="entry name" value="Endo/exonu/phosph_ase_sf"/>
</dbReference>
<proteinExistence type="predicted"/>
<dbReference type="EMBL" id="NBSK02000005">
    <property type="protein sequence ID" value="KAJ0203171.1"/>
    <property type="molecule type" value="Genomic_DNA"/>
</dbReference>
<keyword evidence="2" id="KW-1185">Reference proteome</keyword>
<evidence type="ECO:0000313" key="2">
    <source>
        <dbReference type="Proteomes" id="UP000235145"/>
    </source>
</evidence>
<accession>A0A9R1VEE2</accession>
<protein>
    <submittedName>
        <fullName evidence="1">Uncharacterized protein</fullName>
    </submittedName>
</protein>